<dbReference type="InterPro" id="IPR011009">
    <property type="entry name" value="Kinase-like_dom_sf"/>
</dbReference>
<feature type="domain" description="Protein kinase" evidence="4">
    <location>
        <begin position="21"/>
        <end position="290"/>
    </location>
</feature>
<comment type="caution">
    <text evidence="5">The sequence shown here is derived from an EMBL/GenBank/DDBJ whole genome shotgun (WGS) entry which is preliminary data.</text>
</comment>
<reference evidence="5" key="1">
    <citation type="journal article" date="2020" name="Nat. Commun.">
        <title>Large-scale genome sequencing of mycorrhizal fungi provides insights into the early evolution of symbiotic traits.</title>
        <authorList>
            <person name="Miyauchi S."/>
            <person name="Kiss E."/>
            <person name="Kuo A."/>
            <person name="Drula E."/>
            <person name="Kohler A."/>
            <person name="Sanchez-Garcia M."/>
            <person name="Morin E."/>
            <person name="Andreopoulos B."/>
            <person name="Barry K.W."/>
            <person name="Bonito G."/>
            <person name="Buee M."/>
            <person name="Carver A."/>
            <person name="Chen C."/>
            <person name="Cichocki N."/>
            <person name="Clum A."/>
            <person name="Culley D."/>
            <person name="Crous P.W."/>
            <person name="Fauchery L."/>
            <person name="Girlanda M."/>
            <person name="Hayes R.D."/>
            <person name="Keri Z."/>
            <person name="LaButti K."/>
            <person name="Lipzen A."/>
            <person name="Lombard V."/>
            <person name="Magnuson J."/>
            <person name="Maillard F."/>
            <person name="Murat C."/>
            <person name="Nolan M."/>
            <person name="Ohm R.A."/>
            <person name="Pangilinan J."/>
            <person name="Pereira M.F."/>
            <person name="Perotto S."/>
            <person name="Peter M."/>
            <person name="Pfister S."/>
            <person name="Riley R."/>
            <person name="Sitrit Y."/>
            <person name="Stielow J.B."/>
            <person name="Szollosi G."/>
            <person name="Zifcakova L."/>
            <person name="Stursova M."/>
            <person name="Spatafora J.W."/>
            <person name="Tedersoo L."/>
            <person name="Vaario L.M."/>
            <person name="Yamada A."/>
            <person name="Yan M."/>
            <person name="Wang P."/>
            <person name="Xu J."/>
            <person name="Bruns T."/>
            <person name="Baldrian P."/>
            <person name="Vilgalys R."/>
            <person name="Dunand C."/>
            <person name="Henrissat B."/>
            <person name="Grigoriev I.V."/>
            <person name="Hibbett D."/>
            <person name="Nagy L.G."/>
            <person name="Martin F.M."/>
        </authorList>
    </citation>
    <scope>NUCLEOTIDE SEQUENCE</scope>
    <source>
        <strain evidence="5">UP504</strain>
    </source>
</reference>
<evidence type="ECO:0000313" key="5">
    <source>
        <dbReference type="EMBL" id="KAF9511265.1"/>
    </source>
</evidence>
<feature type="region of interest" description="Disordered" evidence="3">
    <location>
        <begin position="369"/>
        <end position="427"/>
    </location>
</feature>
<dbReference type="PROSITE" id="PS00108">
    <property type="entry name" value="PROTEIN_KINASE_ST"/>
    <property type="match status" value="1"/>
</dbReference>
<protein>
    <recommendedName>
        <fullName evidence="4">Protein kinase domain-containing protein</fullName>
    </recommendedName>
</protein>
<name>A0A9P6ASP1_9AGAM</name>
<dbReference type="PROSITE" id="PS50011">
    <property type="entry name" value="PROTEIN_KINASE_DOM"/>
    <property type="match status" value="1"/>
</dbReference>
<dbReference type="GO" id="GO:0005524">
    <property type="term" value="F:ATP binding"/>
    <property type="evidence" value="ECO:0007669"/>
    <property type="project" value="UniProtKB-KW"/>
</dbReference>
<dbReference type="PANTHER" id="PTHR24347">
    <property type="entry name" value="SERINE/THREONINE-PROTEIN KINASE"/>
    <property type="match status" value="1"/>
</dbReference>
<feature type="compositionally biased region" description="Polar residues" evidence="3">
    <location>
        <begin position="382"/>
        <end position="401"/>
    </location>
</feature>
<organism evidence="5 6">
    <name type="scientific">Hydnum rufescens UP504</name>
    <dbReference type="NCBI Taxonomy" id="1448309"/>
    <lineage>
        <taxon>Eukaryota</taxon>
        <taxon>Fungi</taxon>
        <taxon>Dikarya</taxon>
        <taxon>Basidiomycota</taxon>
        <taxon>Agaricomycotina</taxon>
        <taxon>Agaricomycetes</taxon>
        <taxon>Cantharellales</taxon>
        <taxon>Hydnaceae</taxon>
        <taxon>Hydnum</taxon>
    </lineage>
</organism>
<dbReference type="FunFam" id="1.10.510.10:FF:000571">
    <property type="entry name" value="Maternal embryonic leucine zipper kinase"/>
    <property type="match status" value="1"/>
</dbReference>
<dbReference type="OrthoDB" id="40902at2759"/>
<evidence type="ECO:0000313" key="6">
    <source>
        <dbReference type="Proteomes" id="UP000886523"/>
    </source>
</evidence>
<evidence type="ECO:0000256" key="1">
    <source>
        <dbReference type="ARBA" id="ARBA00022741"/>
    </source>
</evidence>
<gene>
    <name evidence="5" type="ORF">BS47DRAFT_1346986</name>
</gene>
<keyword evidence="1" id="KW-0547">Nucleotide-binding</keyword>
<dbReference type="Gene3D" id="3.30.200.20">
    <property type="entry name" value="Phosphorylase Kinase, domain 1"/>
    <property type="match status" value="1"/>
</dbReference>
<dbReference type="InterPro" id="IPR008271">
    <property type="entry name" value="Ser/Thr_kinase_AS"/>
</dbReference>
<evidence type="ECO:0000259" key="4">
    <source>
        <dbReference type="PROSITE" id="PS50011"/>
    </source>
</evidence>
<evidence type="ECO:0000256" key="2">
    <source>
        <dbReference type="ARBA" id="ARBA00022840"/>
    </source>
</evidence>
<keyword evidence="2" id="KW-0067">ATP-binding</keyword>
<dbReference type="EMBL" id="MU129003">
    <property type="protein sequence ID" value="KAF9511265.1"/>
    <property type="molecule type" value="Genomic_DNA"/>
</dbReference>
<dbReference type="Pfam" id="PF00069">
    <property type="entry name" value="Pkinase"/>
    <property type="match status" value="1"/>
</dbReference>
<accession>A0A9P6ASP1</accession>
<dbReference type="Gene3D" id="1.10.510.10">
    <property type="entry name" value="Transferase(Phosphotransferase) domain 1"/>
    <property type="match status" value="1"/>
</dbReference>
<evidence type="ECO:0000256" key="3">
    <source>
        <dbReference type="SAM" id="MobiDB-lite"/>
    </source>
</evidence>
<dbReference type="GO" id="GO:0004672">
    <property type="term" value="F:protein kinase activity"/>
    <property type="evidence" value="ECO:0007669"/>
    <property type="project" value="InterPro"/>
</dbReference>
<proteinExistence type="predicted"/>
<keyword evidence="6" id="KW-1185">Reference proteome</keyword>
<dbReference type="InterPro" id="IPR000719">
    <property type="entry name" value="Prot_kinase_dom"/>
</dbReference>
<dbReference type="SUPFAM" id="SSF56112">
    <property type="entry name" value="Protein kinase-like (PK-like)"/>
    <property type="match status" value="1"/>
</dbReference>
<sequence length="486" mass="53182">MGKLKDALLKQPPSFVKRKAYDLHGELGEGTFGKVLLATWTPPSDSGIPPLDAGSSTREVALKVISKKKVKGNEALVWSEMDVLKGLNHPNIVKFYEWFESRDKYYLSFELAMGGELFERISKRGKFTEADAVVVIRSILSAISYLHAHDIVHRDLKPENILYRSKSEDSDIVIADFGIAKHLSAGERLDSVAGSLGYVAPEVLSRAGHSKPVDIWSLGIITYVMLCGYSPFRSEDAKGIVAETARGRIEFHDRYWKNISQEAKDFILLLLKTDPEERPTADQAILSHWLTTHAPSTEHDISVGLRDNFSPRKKWQSAVYKLRAASRLNSGGMALRVREATRSGSIGGSGGWGDLISDDEDISNEGQEVISPTQDGLHPPRQSLSPTVSIKTASPSASCGVQLTPVHSSSNPDPPPSSRVDRRIPGASTIRERTIPGGFEPVIYDGDDEDGTIESPRGMATSATQNVGLGDMSLGLVTRLKNLILR</sequence>
<dbReference type="Proteomes" id="UP000886523">
    <property type="component" value="Unassembled WGS sequence"/>
</dbReference>
<dbReference type="CDD" id="cd05117">
    <property type="entry name" value="STKc_CAMK"/>
    <property type="match status" value="1"/>
</dbReference>
<dbReference type="SMART" id="SM00220">
    <property type="entry name" value="S_TKc"/>
    <property type="match status" value="1"/>
</dbReference>
<dbReference type="AlphaFoldDB" id="A0A9P6ASP1"/>